<dbReference type="InterPro" id="IPR043502">
    <property type="entry name" value="DNA/RNA_pol_sf"/>
</dbReference>
<evidence type="ECO:0000313" key="3">
    <source>
        <dbReference type="EMBL" id="GKU87454.1"/>
    </source>
</evidence>
<gene>
    <name evidence="3" type="ORF">SLEP1_g1850</name>
</gene>
<reference evidence="3 4" key="1">
    <citation type="journal article" date="2021" name="Commun. Biol.">
        <title>The genome of Shorea leprosula (Dipterocarpaceae) highlights the ecological relevance of drought in aseasonal tropical rainforests.</title>
        <authorList>
            <person name="Ng K.K.S."/>
            <person name="Kobayashi M.J."/>
            <person name="Fawcett J.A."/>
            <person name="Hatakeyama M."/>
            <person name="Paape T."/>
            <person name="Ng C.H."/>
            <person name="Ang C.C."/>
            <person name="Tnah L.H."/>
            <person name="Lee C.T."/>
            <person name="Nishiyama T."/>
            <person name="Sese J."/>
            <person name="O'Brien M.J."/>
            <person name="Copetti D."/>
            <person name="Mohd Noor M.I."/>
            <person name="Ong R.C."/>
            <person name="Putra M."/>
            <person name="Sireger I.Z."/>
            <person name="Indrioko S."/>
            <person name="Kosugi Y."/>
            <person name="Izuno A."/>
            <person name="Isagi Y."/>
            <person name="Lee S.L."/>
            <person name="Shimizu K.K."/>
        </authorList>
    </citation>
    <scope>NUCLEOTIDE SEQUENCE [LARGE SCALE GENOMIC DNA]</scope>
    <source>
        <strain evidence="3">214</strain>
    </source>
</reference>
<dbReference type="SUPFAM" id="SSF56672">
    <property type="entry name" value="DNA/RNA polymerases"/>
    <property type="match status" value="1"/>
</dbReference>
<evidence type="ECO:0000313" key="4">
    <source>
        <dbReference type="Proteomes" id="UP001054252"/>
    </source>
</evidence>
<keyword evidence="1" id="KW-0732">Signal</keyword>
<dbReference type="AlphaFoldDB" id="A0AAV5HNF3"/>
<dbReference type="PANTHER" id="PTHR48475:SF2">
    <property type="entry name" value="RIBONUCLEASE H"/>
    <property type="match status" value="1"/>
</dbReference>
<evidence type="ECO:0000259" key="2">
    <source>
        <dbReference type="PROSITE" id="PS50994"/>
    </source>
</evidence>
<sequence>MKIIPTKHLFHFSCLLVFCRLLLLELALAQNTTATATIPVSVGVVLDMHMWVGKLGVSCVVVVDRGHEISEKSRTSQLSEVHNLGRPEPLPAFSYLDLIEEQRARSNSSSSPLFPLHSSSVCTQIPHEKYLRWLTRIALPSSTPIPTPFNTNIIQEPYPSRFRMPQFETYDGTKDPDDHLHAFCSVMQVKKASDALMCKIFPSTLRGNARTWYYNVQPNSISSYAELAASFTTKFSILEIGSFNQAVGLAAIIQGLKHERFRDSLIKHPLPRLMKLMKDLGSLFKPRNTPYPASQLQVKRSDLRRGEMTGRTRDSKPLITERVLVDTGSAPDIMYYHCFKSLGLDPTFLQKYDGPIYRFNNQPVPVEGILKLDVAFSLVAILKGNQEGARHCYMTSVSKPWRDKQVTNPEPAQFEVRTTQQVMGVELSDNKPEDEARAIPTEEVEEVQLDDNNPTNKTQIGTKLSSKERAELISFLKLNRDVFEWTSADMLGIPTSVAIHKLRTHPLKKPITQKRLWQRKAGNNQGRIKKSNGKWRMCIDYTNLNEACPNDCHPLLSIDKLVEAASGNERLSLLDGYSGYQLHMAPEDEVKTSFYAGDEIYCYIMMPFGLKNFGATNHKMVTIVFQAQIGRNLEVYVDDIGVKSLKILQKLECSSRLIKWAVELGEFQITFQQRLSIRAQALADFIVECTSSYESVDSEVELWTLYVDRSSSNRGSGAGAVLMGLGNFRSEHALKFNFEATNNMVKYEALLLGLRLAAKLKVRSLQVDSNSQLVVNQVNSTCEVTDPTLAKSLAVVSKIKSQFERFQLTKISRSENEHANSLSKLASNSSSGLRLVFIEVLAEPSFQRSKVMEVSTDPETPNWTDPIKAYLWDETVPNDKREEMKLRRKASRYTLVDGILYKRSYSLPFLRCLTPYEAKYALCEVHEGVCGNQIGARTLTHKKCQFFAHLTHQPAEELTTLVSPWPVAQWGIDLLGPFIKGAEGVTHLVVVVDYFTKWVEARLLSNLTSRKIEDFVFSSVMCRYGIPNQVVADNEPQFNYTSFKDFCSSYWIKLVFTSVYHPEANEMVESVNKAILEGIKLRLDQVKAKWADELNNVL</sequence>
<dbReference type="GO" id="GO:0003676">
    <property type="term" value="F:nucleic acid binding"/>
    <property type="evidence" value="ECO:0007669"/>
    <property type="project" value="InterPro"/>
</dbReference>
<protein>
    <recommendedName>
        <fullName evidence="2">Integrase catalytic domain-containing protein</fullName>
    </recommendedName>
</protein>
<keyword evidence="4" id="KW-1185">Reference proteome</keyword>
<dbReference type="InterPro" id="IPR012337">
    <property type="entry name" value="RNaseH-like_sf"/>
</dbReference>
<dbReference type="Pfam" id="PF13456">
    <property type="entry name" value="RVT_3"/>
    <property type="match status" value="1"/>
</dbReference>
<dbReference type="Gene3D" id="3.30.420.10">
    <property type="entry name" value="Ribonuclease H-like superfamily/Ribonuclease H"/>
    <property type="match status" value="2"/>
</dbReference>
<feature type="domain" description="Integrase catalytic" evidence="2">
    <location>
        <begin position="962"/>
        <end position="1098"/>
    </location>
</feature>
<accession>A0AAV5HNF3</accession>
<evidence type="ECO:0000256" key="1">
    <source>
        <dbReference type="SAM" id="SignalP"/>
    </source>
</evidence>
<proteinExistence type="predicted"/>
<dbReference type="PANTHER" id="PTHR48475">
    <property type="entry name" value="RIBONUCLEASE H"/>
    <property type="match status" value="1"/>
</dbReference>
<dbReference type="Gene3D" id="3.10.10.10">
    <property type="entry name" value="HIV Type 1 Reverse Transcriptase, subunit A, domain 1"/>
    <property type="match status" value="1"/>
</dbReference>
<dbReference type="Proteomes" id="UP001054252">
    <property type="component" value="Unassembled WGS sequence"/>
</dbReference>
<dbReference type="EMBL" id="BPVZ01000002">
    <property type="protein sequence ID" value="GKU87454.1"/>
    <property type="molecule type" value="Genomic_DNA"/>
</dbReference>
<comment type="caution">
    <text evidence="3">The sequence shown here is derived from an EMBL/GenBank/DDBJ whole genome shotgun (WGS) entry which is preliminary data.</text>
</comment>
<feature type="chain" id="PRO_5043808906" description="Integrase catalytic domain-containing protein" evidence="1">
    <location>
        <begin position="30"/>
        <end position="1098"/>
    </location>
</feature>
<name>A0AAV5HNF3_9ROSI</name>
<dbReference type="SUPFAM" id="SSF53098">
    <property type="entry name" value="Ribonuclease H-like"/>
    <property type="match status" value="1"/>
</dbReference>
<dbReference type="Gene3D" id="3.30.70.270">
    <property type="match status" value="1"/>
</dbReference>
<feature type="signal peptide" evidence="1">
    <location>
        <begin position="1"/>
        <end position="29"/>
    </location>
</feature>
<dbReference type="GO" id="GO:0004523">
    <property type="term" value="F:RNA-DNA hybrid ribonuclease activity"/>
    <property type="evidence" value="ECO:0007669"/>
    <property type="project" value="InterPro"/>
</dbReference>
<dbReference type="GO" id="GO:0015074">
    <property type="term" value="P:DNA integration"/>
    <property type="evidence" value="ECO:0007669"/>
    <property type="project" value="InterPro"/>
</dbReference>
<dbReference type="Pfam" id="PF00665">
    <property type="entry name" value="rve"/>
    <property type="match status" value="1"/>
</dbReference>
<dbReference type="InterPro" id="IPR002156">
    <property type="entry name" value="RNaseH_domain"/>
</dbReference>
<dbReference type="InterPro" id="IPR001584">
    <property type="entry name" value="Integrase_cat-core"/>
</dbReference>
<organism evidence="3 4">
    <name type="scientific">Rubroshorea leprosula</name>
    <dbReference type="NCBI Taxonomy" id="152421"/>
    <lineage>
        <taxon>Eukaryota</taxon>
        <taxon>Viridiplantae</taxon>
        <taxon>Streptophyta</taxon>
        <taxon>Embryophyta</taxon>
        <taxon>Tracheophyta</taxon>
        <taxon>Spermatophyta</taxon>
        <taxon>Magnoliopsida</taxon>
        <taxon>eudicotyledons</taxon>
        <taxon>Gunneridae</taxon>
        <taxon>Pentapetalae</taxon>
        <taxon>rosids</taxon>
        <taxon>malvids</taxon>
        <taxon>Malvales</taxon>
        <taxon>Dipterocarpaceae</taxon>
        <taxon>Rubroshorea</taxon>
    </lineage>
</organism>
<dbReference type="CDD" id="cd01647">
    <property type="entry name" value="RT_LTR"/>
    <property type="match status" value="1"/>
</dbReference>
<dbReference type="PROSITE" id="PS50994">
    <property type="entry name" value="INTEGRASE"/>
    <property type="match status" value="1"/>
</dbReference>
<dbReference type="InterPro" id="IPR043128">
    <property type="entry name" value="Rev_trsase/Diguanyl_cyclase"/>
</dbReference>
<dbReference type="InterPro" id="IPR036397">
    <property type="entry name" value="RNaseH_sf"/>
</dbReference>